<evidence type="ECO:0000313" key="2">
    <source>
        <dbReference type="Proteomes" id="UP000000763"/>
    </source>
</evidence>
<evidence type="ECO:0000313" key="1">
    <source>
        <dbReference type="EMBL" id="BAC83232.1"/>
    </source>
</evidence>
<protein>
    <submittedName>
        <fullName evidence="1">Uncharacterized protein</fullName>
    </submittedName>
</protein>
<sequence length="72" mass="7980">MKMTLRNNLFYSNSPIACHPRLYGLEDVLTGLPESRTNWRVFTLTGSLLGVLLSIHRSLRRLVSGCATAGCT</sequence>
<dbReference type="Proteomes" id="UP000000763">
    <property type="component" value="Chromosome 7"/>
</dbReference>
<reference evidence="2" key="2">
    <citation type="journal article" date="2008" name="Nucleic Acids Res.">
        <title>The rice annotation project database (RAP-DB): 2008 update.</title>
        <authorList>
            <consortium name="The rice annotation project (RAP)"/>
        </authorList>
    </citation>
    <scope>GENOME REANNOTATION</scope>
    <source>
        <strain evidence="2">cv. Nipponbare</strain>
    </source>
</reference>
<organism evidence="1 2">
    <name type="scientific">Oryza sativa subsp. japonica</name>
    <name type="common">Rice</name>
    <dbReference type="NCBI Taxonomy" id="39947"/>
    <lineage>
        <taxon>Eukaryota</taxon>
        <taxon>Viridiplantae</taxon>
        <taxon>Streptophyta</taxon>
        <taxon>Embryophyta</taxon>
        <taxon>Tracheophyta</taxon>
        <taxon>Spermatophyta</taxon>
        <taxon>Magnoliopsida</taxon>
        <taxon>Liliopsida</taxon>
        <taxon>Poales</taxon>
        <taxon>Poaceae</taxon>
        <taxon>BOP clade</taxon>
        <taxon>Oryzoideae</taxon>
        <taxon>Oryzeae</taxon>
        <taxon>Oryzinae</taxon>
        <taxon>Oryza</taxon>
        <taxon>Oryza sativa</taxon>
    </lineage>
</organism>
<dbReference type="AlphaFoldDB" id="Q6ZIX8"/>
<name>Q6ZIX8_ORYSJ</name>
<proteinExistence type="predicted"/>
<reference evidence="2" key="1">
    <citation type="journal article" date="2005" name="Nature">
        <title>The map-based sequence of the rice genome.</title>
        <authorList>
            <consortium name="International rice genome sequencing project (IRGSP)"/>
            <person name="Matsumoto T."/>
            <person name="Wu J."/>
            <person name="Kanamori H."/>
            <person name="Katayose Y."/>
            <person name="Fujisawa M."/>
            <person name="Namiki N."/>
            <person name="Mizuno H."/>
            <person name="Yamamoto K."/>
            <person name="Antonio B.A."/>
            <person name="Baba T."/>
            <person name="Sakata K."/>
            <person name="Nagamura Y."/>
            <person name="Aoki H."/>
            <person name="Arikawa K."/>
            <person name="Arita K."/>
            <person name="Bito T."/>
            <person name="Chiden Y."/>
            <person name="Fujitsuka N."/>
            <person name="Fukunaka R."/>
            <person name="Hamada M."/>
            <person name="Harada C."/>
            <person name="Hayashi A."/>
            <person name="Hijishita S."/>
            <person name="Honda M."/>
            <person name="Hosokawa S."/>
            <person name="Ichikawa Y."/>
            <person name="Idonuma A."/>
            <person name="Iijima M."/>
            <person name="Ikeda M."/>
            <person name="Ikeno M."/>
            <person name="Ito K."/>
            <person name="Ito S."/>
            <person name="Ito T."/>
            <person name="Ito Y."/>
            <person name="Ito Y."/>
            <person name="Iwabuchi A."/>
            <person name="Kamiya K."/>
            <person name="Karasawa W."/>
            <person name="Kurita K."/>
            <person name="Katagiri S."/>
            <person name="Kikuta A."/>
            <person name="Kobayashi H."/>
            <person name="Kobayashi N."/>
            <person name="Machita K."/>
            <person name="Maehara T."/>
            <person name="Masukawa M."/>
            <person name="Mizubayashi T."/>
            <person name="Mukai Y."/>
            <person name="Nagasaki H."/>
            <person name="Nagata Y."/>
            <person name="Naito S."/>
            <person name="Nakashima M."/>
            <person name="Nakama Y."/>
            <person name="Nakamichi Y."/>
            <person name="Nakamura M."/>
            <person name="Meguro A."/>
            <person name="Negishi M."/>
            <person name="Ohta I."/>
            <person name="Ohta T."/>
            <person name="Okamoto M."/>
            <person name="Ono N."/>
            <person name="Saji S."/>
            <person name="Sakaguchi M."/>
            <person name="Sakai K."/>
            <person name="Shibata M."/>
            <person name="Shimokawa T."/>
            <person name="Song J."/>
            <person name="Takazaki Y."/>
            <person name="Terasawa K."/>
            <person name="Tsugane M."/>
            <person name="Tsuji K."/>
            <person name="Ueda S."/>
            <person name="Waki K."/>
            <person name="Yamagata H."/>
            <person name="Yamamoto M."/>
            <person name="Yamamoto S."/>
            <person name="Yamane H."/>
            <person name="Yoshiki S."/>
            <person name="Yoshihara R."/>
            <person name="Yukawa K."/>
            <person name="Zhong H."/>
            <person name="Yano M."/>
            <person name="Yuan Q."/>
            <person name="Ouyang S."/>
            <person name="Liu J."/>
            <person name="Jones K.M."/>
            <person name="Gansberger K."/>
            <person name="Moffat K."/>
            <person name="Hill J."/>
            <person name="Bera J."/>
            <person name="Fadrosh D."/>
            <person name="Jin S."/>
            <person name="Johri S."/>
            <person name="Kim M."/>
            <person name="Overton L."/>
            <person name="Reardon M."/>
            <person name="Tsitrin T."/>
            <person name="Vuong H."/>
            <person name="Weaver B."/>
            <person name="Ciecko A."/>
            <person name="Tallon L."/>
            <person name="Jackson J."/>
            <person name="Pai G."/>
            <person name="Aken S.V."/>
            <person name="Utterback T."/>
            <person name="Reidmuller S."/>
            <person name="Feldblyum T."/>
            <person name="Hsiao J."/>
            <person name="Zismann V."/>
            <person name="Iobst S."/>
            <person name="de Vazeille A.R."/>
            <person name="Buell C.R."/>
            <person name="Ying K."/>
            <person name="Li Y."/>
            <person name="Lu T."/>
            <person name="Huang Y."/>
            <person name="Zhao Q."/>
            <person name="Feng Q."/>
            <person name="Zhang L."/>
            <person name="Zhu J."/>
            <person name="Weng Q."/>
            <person name="Mu J."/>
            <person name="Lu Y."/>
            <person name="Fan D."/>
            <person name="Liu Y."/>
            <person name="Guan J."/>
            <person name="Zhang Y."/>
            <person name="Yu S."/>
            <person name="Liu X."/>
            <person name="Zhang Y."/>
            <person name="Hong G."/>
            <person name="Han B."/>
            <person name="Choisne N."/>
            <person name="Demange N."/>
            <person name="Orjeda G."/>
            <person name="Samain S."/>
            <person name="Cattolico L."/>
            <person name="Pelletier E."/>
            <person name="Couloux A."/>
            <person name="Segurens B."/>
            <person name="Wincker P."/>
            <person name="D'Hont A."/>
            <person name="Scarpelli C."/>
            <person name="Weissenbach J."/>
            <person name="Salanoubat M."/>
            <person name="Quetier F."/>
            <person name="Yu Y."/>
            <person name="Kim H.R."/>
            <person name="Rambo T."/>
            <person name="Currie J."/>
            <person name="Collura K."/>
            <person name="Luo M."/>
            <person name="Yang T."/>
            <person name="Ammiraju J.S.S."/>
            <person name="Engler F."/>
            <person name="Soderlund C."/>
            <person name="Wing R.A."/>
            <person name="Palmer L.E."/>
            <person name="de la Bastide M."/>
            <person name="Spiegel L."/>
            <person name="Nascimento L."/>
            <person name="Zutavern T."/>
            <person name="O'Shaughnessy A."/>
            <person name="Dike S."/>
            <person name="Dedhia N."/>
            <person name="Preston R."/>
            <person name="Balija V."/>
            <person name="McCombie W.R."/>
            <person name="Chow T."/>
            <person name="Chen H."/>
            <person name="Chung M."/>
            <person name="Chen C."/>
            <person name="Shaw J."/>
            <person name="Wu H."/>
            <person name="Hsiao K."/>
            <person name="Chao Y."/>
            <person name="Chu M."/>
            <person name="Cheng C."/>
            <person name="Hour A."/>
            <person name="Lee P."/>
            <person name="Lin S."/>
            <person name="Lin Y."/>
            <person name="Liou J."/>
            <person name="Liu S."/>
            <person name="Hsing Y."/>
            <person name="Raghuvanshi S."/>
            <person name="Mohanty A."/>
            <person name="Bharti A.K."/>
            <person name="Gaur A."/>
            <person name="Gupta V."/>
            <person name="Kumar D."/>
            <person name="Ravi V."/>
            <person name="Vij S."/>
            <person name="Kapur A."/>
            <person name="Khurana P."/>
            <person name="Khurana P."/>
            <person name="Khurana J.P."/>
            <person name="Tyagi A.K."/>
            <person name="Gaikwad K."/>
            <person name="Singh A."/>
            <person name="Dalal V."/>
            <person name="Srivastava S."/>
            <person name="Dixit A."/>
            <person name="Pal A.K."/>
            <person name="Ghazi I.A."/>
            <person name="Yadav M."/>
            <person name="Pandit A."/>
            <person name="Bhargava A."/>
            <person name="Sureshbabu K."/>
            <person name="Batra K."/>
            <person name="Sharma T.R."/>
            <person name="Mohapatra T."/>
            <person name="Singh N.K."/>
            <person name="Messing J."/>
            <person name="Nelson A.B."/>
            <person name="Fuks G."/>
            <person name="Kavchok S."/>
            <person name="Keizer G."/>
            <person name="Linton E."/>
            <person name="Llaca V."/>
            <person name="Song R."/>
            <person name="Tanyolac B."/>
            <person name="Young S."/>
            <person name="Ho-Il K."/>
            <person name="Hahn J.H."/>
            <person name="Sangsakoo G."/>
            <person name="Vanavichit A."/>
            <person name="de Mattos Luiz.A.T."/>
            <person name="Zimmer P.D."/>
            <person name="Malone G."/>
            <person name="Dellagostin O."/>
            <person name="de Oliveira A.C."/>
            <person name="Bevan M."/>
            <person name="Bancroft I."/>
            <person name="Minx P."/>
            <person name="Cordum H."/>
            <person name="Wilson R."/>
            <person name="Cheng Z."/>
            <person name="Jin W."/>
            <person name="Jiang J."/>
            <person name="Leong S.A."/>
            <person name="Iwama H."/>
            <person name="Gojobori T."/>
            <person name="Itoh T."/>
            <person name="Niimura Y."/>
            <person name="Fujii Y."/>
            <person name="Habara T."/>
            <person name="Sakai H."/>
            <person name="Sato Y."/>
            <person name="Wilson G."/>
            <person name="Kumar K."/>
            <person name="McCouch S."/>
            <person name="Juretic N."/>
            <person name="Hoen D."/>
            <person name="Wright S."/>
            <person name="Bruskiewich R."/>
            <person name="Bureau T."/>
            <person name="Miyao A."/>
            <person name="Hirochika H."/>
            <person name="Nishikawa T."/>
            <person name="Kadowaki K."/>
            <person name="Sugiura M."/>
            <person name="Burr B."/>
            <person name="Sasaki T."/>
        </authorList>
    </citation>
    <scope>NUCLEOTIDE SEQUENCE [LARGE SCALE GENOMIC DNA]</scope>
    <source>
        <strain evidence="2">cv. Nipponbare</strain>
    </source>
</reference>
<dbReference type="EMBL" id="AP003943">
    <property type="protein sequence ID" value="BAC83232.1"/>
    <property type="molecule type" value="Genomic_DNA"/>
</dbReference>
<gene>
    <name evidence="1" type="primary">OJ1119_B04.10</name>
</gene>
<accession>Q6ZIX8</accession>